<dbReference type="Gene3D" id="3.40.50.2020">
    <property type="match status" value="1"/>
</dbReference>
<evidence type="ECO:0000256" key="3">
    <source>
        <dbReference type="ARBA" id="ARBA00033079"/>
    </source>
</evidence>
<gene>
    <name evidence="6" type="primary">gntX</name>
    <name evidence="8" type="ORF">HV178_01535</name>
    <name evidence="6" type="ORF">KV121_004376</name>
    <name evidence="5" type="ORF">P7U51_002847</name>
    <name evidence="7" type="ORF">RYZ67_10650</name>
</gene>
<dbReference type="NCBIfam" id="NF008616">
    <property type="entry name" value="PRK11595.1"/>
    <property type="match status" value="1"/>
</dbReference>
<dbReference type="RefSeq" id="WP_003023511.1">
    <property type="nucleotide sequence ID" value="NZ_AP028314.1"/>
</dbReference>
<dbReference type="InterPro" id="IPR005222">
    <property type="entry name" value="Competence_ComF"/>
</dbReference>
<dbReference type="Proteomes" id="UP001278087">
    <property type="component" value="Unassembled WGS sequence"/>
</dbReference>
<dbReference type="NCBIfam" id="TIGR00201">
    <property type="entry name" value="comF"/>
    <property type="match status" value="1"/>
</dbReference>
<dbReference type="EMBL" id="JAWPBU010000009">
    <property type="protein sequence ID" value="MDW2758932.1"/>
    <property type="molecule type" value="Genomic_DNA"/>
</dbReference>
<evidence type="ECO:0000313" key="10">
    <source>
        <dbReference type="Proteomes" id="UP000885148"/>
    </source>
</evidence>
<proteinExistence type="inferred from homology"/>
<reference evidence="6" key="4">
    <citation type="submission" date="2021-07" db="EMBL/GenBank/DDBJ databases">
        <authorList>
            <consortium name="NCBI Pathogen Detection Project"/>
        </authorList>
    </citation>
    <scope>NUCLEOTIDE SEQUENCE</scope>
    <source>
        <strain evidence="6">91871</strain>
    </source>
</reference>
<evidence type="ECO:0000313" key="9">
    <source>
        <dbReference type="Proteomes" id="UP000512222"/>
    </source>
</evidence>
<dbReference type="InterPro" id="IPR000836">
    <property type="entry name" value="PRTase_dom"/>
</dbReference>
<reference evidence="6" key="1">
    <citation type="journal article" date="2018" name="Genome Biol.">
        <title>SKESA: strategic k-mer extension for scrupulous assemblies.</title>
        <authorList>
            <person name="Souvorov A."/>
            <person name="Agarwala R."/>
            <person name="Lipman D.J."/>
        </authorList>
    </citation>
    <scope>NUCLEOTIDE SEQUENCE</scope>
    <source>
        <strain evidence="6">91871</strain>
    </source>
</reference>
<name>A0A0D7LRA0_CITFR</name>
<accession>A0A0D7LRA0</accession>
<dbReference type="SUPFAM" id="SSF53271">
    <property type="entry name" value="PRTase-like"/>
    <property type="match status" value="1"/>
</dbReference>
<dbReference type="Proteomes" id="UP000512222">
    <property type="component" value="Chromosome"/>
</dbReference>
<organism evidence="6 10">
    <name type="scientific">Citrobacter freundii</name>
    <dbReference type="NCBI Taxonomy" id="546"/>
    <lineage>
        <taxon>Bacteria</taxon>
        <taxon>Pseudomonadati</taxon>
        <taxon>Pseudomonadota</taxon>
        <taxon>Gammaproteobacteria</taxon>
        <taxon>Enterobacterales</taxon>
        <taxon>Enterobacteriaceae</taxon>
        <taxon>Citrobacter</taxon>
        <taxon>Citrobacter freundii complex</taxon>
    </lineage>
</organism>
<dbReference type="EMBL" id="CP056573">
    <property type="protein sequence ID" value="QLV28722.1"/>
    <property type="molecule type" value="Genomic_DNA"/>
</dbReference>
<dbReference type="Proteomes" id="UP001169574">
    <property type="component" value="Unassembled WGS sequence"/>
</dbReference>
<dbReference type="PANTHER" id="PTHR47505">
    <property type="entry name" value="DNA UTILIZATION PROTEIN YHGH"/>
    <property type="match status" value="1"/>
</dbReference>
<feature type="domain" description="Phosphoribosyltransferase" evidence="4">
    <location>
        <begin position="170"/>
        <end position="225"/>
    </location>
</feature>
<evidence type="ECO:0000313" key="8">
    <source>
        <dbReference type="EMBL" id="QLV28722.1"/>
    </source>
</evidence>
<dbReference type="Pfam" id="PF00156">
    <property type="entry name" value="Pribosyltran"/>
    <property type="match status" value="1"/>
</dbReference>
<reference evidence="7" key="5">
    <citation type="submission" date="2023-10" db="EMBL/GenBank/DDBJ databases">
        <title>Fecal carriage and genetic characteristics of carbapenem-resistant Enterobacterales among healthy adults from four provinces of China.</title>
        <authorList>
            <person name="Li Y."/>
            <person name="Zhang R."/>
        </authorList>
    </citation>
    <scope>NUCLEOTIDE SEQUENCE</scope>
    <source>
        <strain evidence="7">HN-136</strain>
    </source>
</reference>
<dbReference type="InterPro" id="IPR029057">
    <property type="entry name" value="PRTase-like"/>
</dbReference>
<evidence type="ECO:0000313" key="5">
    <source>
        <dbReference type="EMBL" id="EMM7458329.1"/>
    </source>
</evidence>
<evidence type="ECO:0000259" key="4">
    <source>
        <dbReference type="Pfam" id="PF00156"/>
    </source>
</evidence>
<reference evidence="5" key="6">
    <citation type="submission" date="2024-02" db="EMBL/GenBank/DDBJ databases">
        <authorList>
            <consortium name="Clinical and Environmental Microbiology Branch: Whole genome sequencing antimicrobial resistance pathogens in the healthcare setting"/>
        </authorList>
    </citation>
    <scope>NUCLEOTIDE SEQUENCE</scope>
    <source>
        <strain evidence="5">Whole organism</strain>
    </source>
</reference>
<dbReference type="EMBL" id="ABLGCN030000006">
    <property type="protein sequence ID" value="EMM7458329.1"/>
    <property type="molecule type" value="Genomic_DNA"/>
</dbReference>
<dbReference type="InterPro" id="IPR051910">
    <property type="entry name" value="ComF/GntX_DNA_util-trans"/>
</dbReference>
<dbReference type="Proteomes" id="UP000885148">
    <property type="component" value="Unassembled WGS sequence"/>
</dbReference>
<dbReference type="EMBL" id="DAESCB010000020">
    <property type="protein sequence ID" value="HBH7044252.1"/>
    <property type="molecule type" value="Genomic_DNA"/>
</dbReference>
<dbReference type="AlphaFoldDB" id="A0A0D7LRA0"/>
<evidence type="ECO:0000313" key="7">
    <source>
        <dbReference type="EMBL" id="MDW2758932.1"/>
    </source>
</evidence>
<reference evidence="8" key="3">
    <citation type="journal article" date="2021" name="Microb. Genom.">
        <title>A genomic epidemiological study shows that prevalence of antimicrobial resistance in Enterobacterales is associated with the livestock host, as well as antimicrobial usage.</title>
        <authorList>
            <person name="AbuOun M."/>
            <person name="Jones H."/>
            <person name="Stubberfield E."/>
            <person name="Gilson D."/>
            <person name="Shaw L.P."/>
            <person name="Hubbard A.T.M."/>
            <person name="Chau K.K."/>
            <person name="Sebra R."/>
            <person name="Peto T.E.A."/>
            <person name="Crook D.W."/>
            <person name="Read D.S."/>
            <person name="Gweon H.S."/>
            <person name="Walker A.S."/>
            <person name="Stoesser N."/>
            <person name="Smith R.P."/>
            <person name="Anjum M.F."/>
            <person name="On Behalf Of The Rehab Consortium."/>
        </authorList>
    </citation>
    <scope>NUCLEOTIDE SEQUENCE</scope>
    <source>
        <strain evidence="8">RHBSTW-00370</strain>
    </source>
</reference>
<evidence type="ECO:0000313" key="6">
    <source>
        <dbReference type="EMBL" id="HBH7044252.1"/>
    </source>
</evidence>
<dbReference type="PANTHER" id="PTHR47505:SF1">
    <property type="entry name" value="DNA UTILIZATION PROTEIN YHGH"/>
    <property type="match status" value="1"/>
</dbReference>
<dbReference type="FunFam" id="3.40.50.2020:FF:000054">
    <property type="entry name" value="ComF family protein"/>
    <property type="match status" value="1"/>
</dbReference>
<sequence length="227" mass="25553">MLTVPGLCWLCRMPLTLGHWGICSVCTRATRQHASLCPQCGLPAAHTVIPCGRCLQKPPPWQRLVTVSDYVPPLSGLIHQLKFSRRSETASALSRLLLLEVLQARRVSALPLPDRLVSVPLWQRRHWRRGFNQSDLLCRPLARWLGCDWDSQTVSRVRATATQHHLSARLRKRNLKNAFRLELPVQGLHMVIVDDVVTTGSTVAEIAQLLLRNGAATVQVWCLCRTL</sequence>
<evidence type="ECO:0000256" key="1">
    <source>
        <dbReference type="ARBA" id="ARBA00008007"/>
    </source>
</evidence>
<dbReference type="CDD" id="cd06223">
    <property type="entry name" value="PRTases_typeI"/>
    <property type="match status" value="1"/>
</dbReference>
<evidence type="ECO:0000256" key="2">
    <source>
        <dbReference type="ARBA" id="ARBA00018349"/>
    </source>
</evidence>
<comment type="similarity">
    <text evidence="1">Belongs to the ComF/GntX family.</text>
</comment>
<protein>
    <recommendedName>
        <fullName evidence="2">DNA utilization protein YhgH</fullName>
    </recommendedName>
    <alternativeName>
        <fullName evidence="3">Protein GntX</fullName>
    </alternativeName>
</protein>
<reference evidence="9" key="2">
    <citation type="submission" date="2020-06" db="EMBL/GenBank/DDBJ databases">
        <title>REHAB project genomes.</title>
        <authorList>
            <person name="Shaw L.P."/>
        </authorList>
    </citation>
    <scope>NUCLEOTIDE SEQUENCE [LARGE SCALE GENOMIC DNA]</scope>
    <source>
        <strain evidence="9">RHBSTW-00370</strain>
    </source>
</reference>